<evidence type="ECO:0000313" key="11">
    <source>
        <dbReference type="EMBL" id="KKW42508.1"/>
    </source>
</evidence>
<dbReference type="EMBL" id="LCRX01000006">
    <property type="protein sequence ID" value="KKW42508.1"/>
    <property type="molecule type" value="Genomic_DNA"/>
</dbReference>
<dbReference type="EC" id="6.1.1.15" evidence="1"/>
<comment type="catalytic activity">
    <reaction evidence="9">
        <text>tRNA(Pro) + L-proline + ATP = L-prolyl-tRNA(Pro) + AMP + diphosphate</text>
        <dbReference type="Rhea" id="RHEA:14305"/>
        <dbReference type="Rhea" id="RHEA-COMP:9700"/>
        <dbReference type="Rhea" id="RHEA-COMP:9702"/>
        <dbReference type="ChEBI" id="CHEBI:30616"/>
        <dbReference type="ChEBI" id="CHEBI:33019"/>
        <dbReference type="ChEBI" id="CHEBI:60039"/>
        <dbReference type="ChEBI" id="CHEBI:78442"/>
        <dbReference type="ChEBI" id="CHEBI:78532"/>
        <dbReference type="ChEBI" id="CHEBI:456215"/>
        <dbReference type="EC" id="6.1.1.15"/>
    </reaction>
</comment>
<dbReference type="GO" id="GO:0004827">
    <property type="term" value="F:proline-tRNA ligase activity"/>
    <property type="evidence" value="ECO:0007669"/>
    <property type="project" value="UniProtKB-EC"/>
</dbReference>
<dbReference type="InterPro" id="IPR006195">
    <property type="entry name" value="aa-tRNA-synth_II"/>
</dbReference>
<dbReference type="Gene3D" id="3.40.50.800">
    <property type="entry name" value="Anticodon-binding domain"/>
    <property type="match status" value="1"/>
</dbReference>
<reference evidence="11 12" key="1">
    <citation type="journal article" date="2015" name="Nature">
        <title>rRNA introns, odd ribosomes, and small enigmatic genomes across a large radiation of phyla.</title>
        <authorList>
            <person name="Brown C.T."/>
            <person name="Hug L.A."/>
            <person name="Thomas B.C."/>
            <person name="Sharon I."/>
            <person name="Castelle C.J."/>
            <person name="Singh A."/>
            <person name="Wilkins M.J."/>
            <person name="Williams K.H."/>
            <person name="Banfield J.F."/>
        </authorList>
    </citation>
    <scope>NUCLEOTIDE SEQUENCE [LARGE SCALE GENOMIC DNA]</scope>
</reference>
<evidence type="ECO:0000256" key="3">
    <source>
        <dbReference type="ARBA" id="ARBA00022598"/>
    </source>
</evidence>
<dbReference type="Proteomes" id="UP000033870">
    <property type="component" value="Unassembled WGS sequence"/>
</dbReference>
<evidence type="ECO:0000256" key="2">
    <source>
        <dbReference type="ARBA" id="ARBA00019110"/>
    </source>
</evidence>
<dbReference type="PATRIC" id="fig|1619044.3.peg.510"/>
<dbReference type="InterPro" id="IPR004154">
    <property type="entry name" value="Anticodon-bd"/>
</dbReference>
<evidence type="ECO:0000256" key="9">
    <source>
        <dbReference type="ARBA" id="ARBA00047671"/>
    </source>
</evidence>
<comment type="caution">
    <text evidence="11">The sequence shown here is derived from an EMBL/GenBank/DDBJ whole genome shotgun (WGS) entry which is preliminary data.</text>
</comment>
<dbReference type="Pfam" id="PF03129">
    <property type="entry name" value="HGTP_anticodon"/>
    <property type="match status" value="1"/>
</dbReference>
<evidence type="ECO:0000256" key="6">
    <source>
        <dbReference type="ARBA" id="ARBA00022917"/>
    </source>
</evidence>
<name>A0A0G1YGD8_9BACT</name>
<dbReference type="AlphaFoldDB" id="A0A0G1YGD8"/>
<dbReference type="GO" id="GO:0005524">
    <property type="term" value="F:ATP binding"/>
    <property type="evidence" value="ECO:0007669"/>
    <property type="project" value="UniProtKB-KW"/>
</dbReference>
<evidence type="ECO:0000256" key="1">
    <source>
        <dbReference type="ARBA" id="ARBA00012831"/>
    </source>
</evidence>
<organism evidence="11 12">
    <name type="scientific">Candidatus Magasanikbacteria bacterium GW2011_GWA2_56_11</name>
    <dbReference type="NCBI Taxonomy" id="1619044"/>
    <lineage>
        <taxon>Bacteria</taxon>
        <taxon>Candidatus Magasanikiibacteriota</taxon>
    </lineage>
</organism>
<keyword evidence="3 11" id="KW-0436">Ligase</keyword>
<evidence type="ECO:0000256" key="5">
    <source>
        <dbReference type="ARBA" id="ARBA00022840"/>
    </source>
</evidence>
<dbReference type="PANTHER" id="PTHR42753">
    <property type="entry name" value="MITOCHONDRIAL RIBOSOME PROTEIN L39/PROLYL-TRNA LIGASE FAMILY MEMBER"/>
    <property type="match status" value="1"/>
</dbReference>
<protein>
    <recommendedName>
        <fullName evidence="2">Proline--tRNA ligase</fullName>
        <ecNumber evidence="1">6.1.1.15</ecNumber>
    </recommendedName>
    <alternativeName>
        <fullName evidence="8">Prolyl-tRNA synthetase</fullName>
    </alternativeName>
</protein>
<dbReference type="Pfam" id="PF00587">
    <property type="entry name" value="tRNA-synt_2b"/>
    <property type="match status" value="1"/>
</dbReference>
<dbReference type="SUPFAM" id="SSF52954">
    <property type="entry name" value="Class II aaRS ABD-related"/>
    <property type="match status" value="1"/>
</dbReference>
<dbReference type="GO" id="GO:0005829">
    <property type="term" value="C:cytosol"/>
    <property type="evidence" value="ECO:0007669"/>
    <property type="project" value="TreeGrafter"/>
</dbReference>
<keyword evidence="7" id="KW-0030">Aminoacyl-tRNA synthetase</keyword>
<keyword evidence="5" id="KW-0067">ATP-binding</keyword>
<sequence length="406" mass="44900">MPKDEVSVNASLLMRAGFVDKLFAGVYTLLPLGLRVMTKIENIVRAQMNAALGQEVLMPALHPRDNWDATARWDAMDVLFKLKDSADKEYALGATHEEIITPLAQKFLISYQDLPRSIYQIQTKFRNEPRAKSGLLRGREFRMKDLYSFHADEADLDQYYETMKGVYFQVFKQVGLGGITHITFASGGAFSKYSHEFQTITSAGEDTIYVCAACQVAVNREIISELKSVCPECGGTELLEHRAIEVGNIFKLGTRFSGAFDFRYTDERGALRPVVMGCYGIGITRLLGAIVEVHHDGRGIVWPAAVAPMSVHLVSLAREAADVRQADEIYGALARAGIEVLYDDRQAVRAGEKFADSDLFGLPLRVVVSAKTLESQSVELKRRGREEAILAPIGNLLTAVTQELAG</sequence>
<evidence type="ECO:0000313" key="12">
    <source>
        <dbReference type="Proteomes" id="UP000033870"/>
    </source>
</evidence>
<dbReference type="InterPro" id="IPR002314">
    <property type="entry name" value="aa-tRNA-synt_IIb"/>
</dbReference>
<gene>
    <name evidence="11" type="ORF">UY92_C0006G0069</name>
</gene>
<evidence type="ECO:0000256" key="4">
    <source>
        <dbReference type="ARBA" id="ARBA00022741"/>
    </source>
</evidence>
<evidence type="ECO:0000256" key="8">
    <source>
        <dbReference type="ARBA" id="ARBA00029731"/>
    </source>
</evidence>
<dbReference type="GO" id="GO:0006433">
    <property type="term" value="P:prolyl-tRNA aminoacylation"/>
    <property type="evidence" value="ECO:0007669"/>
    <property type="project" value="InterPro"/>
</dbReference>
<dbReference type="InterPro" id="IPR045864">
    <property type="entry name" value="aa-tRNA-synth_II/BPL/LPL"/>
</dbReference>
<dbReference type="InterPro" id="IPR036621">
    <property type="entry name" value="Anticodon-bd_dom_sf"/>
</dbReference>
<keyword evidence="4" id="KW-0547">Nucleotide-binding</keyword>
<dbReference type="InterPro" id="IPR050062">
    <property type="entry name" value="Pro-tRNA_synthetase"/>
</dbReference>
<dbReference type="PANTHER" id="PTHR42753:SF2">
    <property type="entry name" value="PROLINE--TRNA LIGASE"/>
    <property type="match status" value="1"/>
</dbReference>
<dbReference type="STRING" id="1619044.UY92_C0006G0069"/>
<dbReference type="InterPro" id="IPR002316">
    <property type="entry name" value="Pro-tRNA-ligase_IIa"/>
</dbReference>
<evidence type="ECO:0000256" key="7">
    <source>
        <dbReference type="ARBA" id="ARBA00023146"/>
    </source>
</evidence>
<dbReference type="PROSITE" id="PS50862">
    <property type="entry name" value="AA_TRNA_LIGASE_II"/>
    <property type="match status" value="1"/>
</dbReference>
<feature type="domain" description="Aminoacyl-transfer RNA synthetases class-II family profile" evidence="10">
    <location>
        <begin position="25"/>
        <end position="303"/>
    </location>
</feature>
<dbReference type="CDD" id="cd00861">
    <property type="entry name" value="ProRS_anticodon_short"/>
    <property type="match status" value="1"/>
</dbReference>
<dbReference type="Gene3D" id="3.30.930.10">
    <property type="entry name" value="Bira Bifunctional Protein, Domain 2"/>
    <property type="match status" value="1"/>
</dbReference>
<keyword evidence="6" id="KW-0648">Protein biosynthesis</keyword>
<dbReference type="PRINTS" id="PR01046">
    <property type="entry name" value="TRNASYNTHPRO"/>
</dbReference>
<evidence type="ECO:0000259" key="10">
    <source>
        <dbReference type="PROSITE" id="PS50862"/>
    </source>
</evidence>
<dbReference type="InterPro" id="IPR044140">
    <property type="entry name" value="ProRS_anticodon_short"/>
</dbReference>
<proteinExistence type="predicted"/>
<accession>A0A0G1YGD8</accession>
<dbReference type="SUPFAM" id="SSF55681">
    <property type="entry name" value="Class II aaRS and biotin synthetases"/>
    <property type="match status" value="1"/>
</dbReference>